<evidence type="ECO:0000256" key="4">
    <source>
        <dbReference type="ARBA" id="ARBA00022692"/>
    </source>
</evidence>
<feature type="transmembrane region" description="Helical" evidence="7">
    <location>
        <begin position="270"/>
        <end position="292"/>
    </location>
</feature>
<keyword evidence="6 7" id="KW-0472">Membrane</keyword>
<dbReference type="GO" id="GO:0055085">
    <property type="term" value="P:transmembrane transport"/>
    <property type="evidence" value="ECO:0007669"/>
    <property type="project" value="InterPro"/>
</dbReference>
<evidence type="ECO:0000313" key="10">
    <source>
        <dbReference type="Proteomes" id="UP000547209"/>
    </source>
</evidence>
<evidence type="ECO:0000256" key="1">
    <source>
        <dbReference type="ARBA" id="ARBA00004651"/>
    </source>
</evidence>
<evidence type="ECO:0000256" key="5">
    <source>
        <dbReference type="ARBA" id="ARBA00022989"/>
    </source>
</evidence>
<comment type="similarity">
    <text evidence="7">Belongs to the binding-protein-dependent transport system permease family.</text>
</comment>
<keyword evidence="2 7" id="KW-0813">Transport</keyword>
<comment type="subcellular location">
    <subcellularLocation>
        <location evidence="1 7">Cell membrane</location>
        <topology evidence="1 7">Multi-pass membrane protein</topology>
    </subcellularLocation>
</comment>
<feature type="transmembrane region" description="Helical" evidence="7">
    <location>
        <begin position="21"/>
        <end position="43"/>
    </location>
</feature>
<dbReference type="Proteomes" id="UP000547209">
    <property type="component" value="Unassembled WGS sequence"/>
</dbReference>
<dbReference type="PANTHER" id="PTHR43227:SF11">
    <property type="entry name" value="BLL4140 PROTEIN"/>
    <property type="match status" value="1"/>
</dbReference>
<dbReference type="Gene3D" id="1.10.3720.10">
    <property type="entry name" value="MetI-like"/>
    <property type="match status" value="1"/>
</dbReference>
<dbReference type="SUPFAM" id="SSF161098">
    <property type="entry name" value="MetI-like"/>
    <property type="match status" value="1"/>
</dbReference>
<dbReference type="CDD" id="cd06261">
    <property type="entry name" value="TM_PBP2"/>
    <property type="match status" value="1"/>
</dbReference>
<dbReference type="PANTHER" id="PTHR43227">
    <property type="entry name" value="BLL4140 PROTEIN"/>
    <property type="match status" value="1"/>
</dbReference>
<protein>
    <submittedName>
        <fullName evidence="9">Sugar ABC transporter permease</fullName>
    </submittedName>
</protein>
<keyword evidence="3" id="KW-1003">Cell membrane</keyword>
<dbReference type="EMBL" id="JACJVP010000006">
    <property type="protein sequence ID" value="MBB6670110.1"/>
    <property type="molecule type" value="Genomic_DNA"/>
</dbReference>
<evidence type="ECO:0000313" key="9">
    <source>
        <dbReference type="EMBL" id="MBB6670110.1"/>
    </source>
</evidence>
<dbReference type="InterPro" id="IPR035906">
    <property type="entry name" value="MetI-like_sf"/>
</dbReference>
<evidence type="ECO:0000256" key="7">
    <source>
        <dbReference type="RuleBase" id="RU363032"/>
    </source>
</evidence>
<sequence length="304" mass="34038">MEALRARGKKWVRESPLHLMMVPGIILLLIFSYGPMLGILMAFERFNISKGFFRSEWVGLDNFKFILQIPDVRQVFWNTIFIAFMKIVASLIVPVGLALLLNEVRAKYVKRGIQTIIYLPYFLSWVLLAGILIDILSPSSGIVNQFLGIFGIKPIFFLGNEKIFPYLLVVTHVWKEAGFGTIIYLAALTGIDPTLYEAAIVDGASRWRQTWHVTLPGLAPIIILMTVLSLGGILNAGFDQVFNLYNPLVYSTGDIIDTMVYRMGLIDNQFSIATAVGLFKSVVSVILISVSYKLADKFAGYKVL</sequence>
<dbReference type="InterPro" id="IPR000515">
    <property type="entry name" value="MetI-like"/>
</dbReference>
<name>A0A7X0RPN5_9BACL</name>
<keyword evidence="10" id="KW-1185">Reference proteome</keyword>
<proteinExistence type="inferred from homology"/>
<reference evidence="9 10" key="1">
    <citation type="submission" date="2020-08" db="EMBL/GenBank/DDBJ databases">
        <title>Cohnella phylogeny.</title>
        <authorList>
            <person name="Dunlap C."/>
        </authorList>
    </citation>
    <scope>NUCLEOTIDE SEQUENCE [LARGE SCALE GENOMIC DNA]</scope>
    <source>
        <strain evidence="9 10">DSM 28246</strain>
    </source>
</reference>
<dbReference type="PROSITE" id="PS50928">
    <property type="entry name" value="ABC_TM1"/>
    <property type="match status" value="1"/>
</dbReference>
<dbReference type="InterPro" id="IPR050809">
    <property type="entry name" value="UgpAE/MalFG_permease"/>
</dbReference>
<feature type="transmembrane region" description="Helical" evidence="7">
    <location>
        <begin position="215"/>
        <end position="238"/>
    </location>
</feature>
<keyword evidence="5 7" id="KW-1133">Transmembrane helix</keyword>
<organism evidence="9 10">
    <name type="scientific">Cohnella nanjingensis</name>
    <dbReference type="NCBI Taxonomy" id="1387779"/>
    <lineage>
        <taxon>Bacteria</taxon>
        <taxon>Bacillati</taxon>
        <taxon>Bacillota</taxon>
        <taxon>Bacilli</taxon>
        <taxon>Bacillales</taxon>
        <taxon>Paenibacillaceae</taxon>
        <taxon>Cohnella</taxon>
    </lineage>
</organism>
<evidence type="ECO:0000259" key="8">
    <source>
        <dbReference type="PROSITE" id="PS50928"/>
    </source>
</evidence>
<evidence type="ECO:0000256" key="3">
    <source>
        <dbReference type="ARBA" id="ARBA00022475"/>
    </source>
</evidence>
<feature type="transmembrane region" description="Helical" evidence="7">
    <location>
        <begin position="113"/>
        <end position="136"/>
    </location>
</feature>
<dbReference type="GO" id="GO:0005886">
    <property type="term" value="C:plasma membrane"/>
    <property type="evidence" value="ECO:0007669"/>
    <property type="project" value="UniProtKB-SubCell"/>
</dbReference>
<feature type="domain" description="ABC transmembrane type-1" evidence="8">
    <location>
        <begin position="76"/>
        <end position="291"/>
    </location>
</feature>
<gene>
    <name evidence="9" type="ORF">H7C19_05360</name>
</gene>
<comment type="caution">
    <text evidence="9">The sequence shown here is derived from an EMBL/GenBank/DDBJ whole genome shotgun (WGS) entry which is preliminary data.</text>
</comment>
<accession>A0A7X0RPN5</accession>
<evidence type="ECO:0000256" key="6">
    <source>
        <dbReference type="ARBA" id="ARBA00023136"/>
    </source>
</evidence>
<evidence type="ECO:0000256" key="2">
    <source>
        <dbReference type="ARBA" id="ARBA00022448"/>
    </source>
</evidence>
<dbReference type="RefSeq" id="WP_185141539.1">
    <property type="nucleotide sequence ID" value="NZ_JACJVP010000006.1"/>
</dbReference>
<dbReference type="Pfam" id="PF00528">
    <property type="entry name" value="BPD_transp_1"/>
    <property type="match status" value="1"/>
</dbReference>
<dbReference type="AlphaFoldDB" id="A0A7X0RPN5"/>
<keyword evidence="4 7" id="KW-0812">Transmembrane</keyword>
<feature type="transmembrane region" description="Helical" evidence="7">
    <location>
        <begin position="75"/>
        <end position="101"/>
    </location>
</feature>